<organism evidence="5 6">
    <name type="scientific">Ideonella azotifigens</name>
    <dbReference type="NCBI Taxonomy" id="513160"/>
    <lineage>
        <taxon>Bacteria</taxon>
        <taxon>Pseudomonadati</taxon>
        <taxon>Pseudomonadota</taxon>
        <taxon>Betaproteobacteria</taxon>
        <taxon>Burkholderiales</taxon>
        <taxon>Sphaerotilaceae</taxon>
        <taxon>Ideonella</taxon>
    </lineage>
</organism>
<dbReference type="InterPro" id="IPR002509">
    <property type="entry name" value="NODB_dom"/>
</dbReference>
<reference evidence="6" key="1">
    <citation type="journal article" date="2019" name="Int. J. Syst. Evol. Microbiol.">
        <title>The Global Catalogue of Microorganisms (GCM) 10K type strain sequencing project: providing services to taxonomists for standard genome sequencing and annotation.</title>
        <authorList>
            <consortium name="The Broad Institute Genomics Platform"/>
            <consortium name="The Broad Institute Genome Sequencing Center for Infectious Disease"/>
            <person name="Wu L."/>
            <person name="Ma J."/>
        </authorList>
    </citation>
    <scope>NUCLEOTIDE SEQUENCE [LARGE SCALE GENOMIC DNA]</scope>
    <source>
        <strain evidence="6">JCM 15503</strain>
    </source>
</reference>
<dbReference type="EMBL" id="BAAAEW010000020">
    <property type="protein sequence ID" value="GAA0754564.1"/>
    <property type="molecule type" value="Genomic_DNA"/>
</dbReference>
<dbReference type="PROSITE" id="PS51677">
    <property type="entry name" value="NODB"/>
    <property type="match status" value="1"/>
</dbReference>
<evidence type="ECO:0000256" key="2">
    <source>
        <dbReference type="ARBA" id="ARBA00022729"/>
    </source>
</evidence>
<name>A0ABP3VBQ5_9BURK</name>
<feature type="domain" description="NodB homology" evidence="4">
    <location>
        <begin position="157"/>
        <end position="332"/>
    </location>
</feature>
<evidence type="ECO:0000256" key="1">
    <source>
        <dbReference type="ARBA" id="ARBA00004613"/>
    </source>
</evidence>
<proteinExistence type="predicted"/>
<evidence type="ECO:0000256" key="3">
    <source>
        <dbReference type="SAM" id="MobiDB-lite"/>
    </source>
</evidence>
<dbReference type="PANTHER" id="PTHR34216">
    <property type="match status" value="1"/>
</dbReference>
<dbReference type="Gene3D" id="3.20.20.370">
    <property type="entry name" value="Glycoside hydrolase/deacetylase"/>
    <property type="match status" value="1"/>
</dbReference>
<comment type="caution">
    <text evidence="5">The sequence shown here is derived from an EMBL/GenBank/DDBJ whole genome shotgun (WGS) entry which is preliminary data.</text>
</comment>
<protein>
    <submittedName>
        <fullName evidence="5">Polysaccharide deacetylase family protein</fullName>
    </submittedName>
</protein>
<evidence type="ECO:0000313" key="5">
    <source>
        <dbReference type="EMBL" id="GAA0754564.1"/>
    </source>
</evidence>
<dbReference type="SUPFAM" id="SSF88713">
    <property type="entry name" value="Glycoside hydrolase/deacetylase"/>
    <property type="match status" value="1"/>
</dbReference>
<gene>
    <name evidence="5" type="ORF">GCM10009107_31200</name>
</gene>
<dbReference type="InterPro" id="IPR011330">
    <property type="entry name" value="Glyco_hydro/deAcase_b/a-brl"/>
</dbReference>
<dbReference type="PANTHER" id="PTHR34216:SF3">
    <property type="entry name" value="POLY-BETA-1,6-N-ACETYL-D-GLUCOSAMINE N-DEACETYLASE"/>
    <property type="match status" value="1"/>
</dbReference>
<evidence type="ECO:0000313" key="6">
    <source>
        <dbReference type="Proteomes" id="UP001500279"/>
    </source>
</evidence>
<feature type="region of interest" description="Disordered" evidence="3">
    <location>
        <begin position="1"/>
        <end position="24"/>
    </location>
</feature>
<sequence>MAFVLASCTSTPPAPQTPPQVATEPTAATGVVARSERLLVYLPAPGDSLRSIAGRLLGDEGRDWQIAEANAGLSRAEPGRPLVVPLQPLNPLGVHADSYQTVPVLCYHRLGTGGGKMNVSPARFAAQMEWLVRNDYRVIRLGQLADYLAGREALPPRSVVITFDDGYESTYRHAYPVLRRLGLPATLFVYTDWIGAGEALSWGQLQEMASSGLVDVQAHSKSHRNLIERTAGEADERYRQNLDLEIRGPRELLEKRLPVQVQHYAYPYGDSNDLVLDLLARQRYSLAVTVNPGGNAFFAQPLMLRRTMIFGDHDLEAFKARLQTSRRFGPVP</sequence>
<dbReference type="Pfam" id="PF01522">
    <property type="entry name" value="Polysacc_deac_1"/>
    <property type="match status" value="1"/>
</dbReference>
<keyword evidence="6" id="KW-1185">Reference proteome</keyword>
<dbReference type="CDD" id="cd10918">
    <property type="entry name" value="CE4_NodB_like_5s_6s"/>
    <property type="match status" value="1"/>
</dbReference>
<accession>A0ABP3VBQ5</accession>
<keyword evidence="2" id="KW-0732">Signal</keyword>
<feature type="compositionally biased region" description="Low complexity" evidence="3">
    <location>
        <begin position="1"/>
        <end position="11"/>
    </location>
</feature>
<dbReference type="Proteomes" id="UP001500279">
    <property type="component" value="Unassembled WGS sequence"/>
</dbReference>
<comment type="subcellular location">
    <subcellularLocation>
        <location evidence="1">Secreted</location>
    </subcellularLocation>
</comment>
<evidence type="ECO:0000259" key="4">
    <source>
        <dbReference type="PROSITE" id="PS51677"/>
    </source>
</evidence>
<dbReference type="InterPro" id="IPR051398">
    <property type="entry name" value="Polysacch_Deacetylase"/>
</dbReference>